<comment type="caution">
    <text evidence="4">The sequence shown here is derived from an EMBL/GenBank/DDBJ whole genome shotgun (WGS) entry which is preliminary data.</text>
</comment>
<evidence type="ECO:0000256" key="2">
    <source>
        <dbReference type="ARBA" id="ARBA00022750"/>
    </source>
</evidence>
<dbReference type="EMBL" id="VZSO01000617">
    <property type="protein sequence ID" value="NWZ29437.1"/>
    <property type="molecule type" value="Genomic_DNA"/>
</dbReference>
<dbReference type="PANTHER" id="PTHR19422:SF123">
    <property type="entry name" value="RT1 CLASS I, LOCUS CE15"/>
    <property type="match status" value="1"/>
</dbReference>
<dbReference type="Proteomes" id="UP000525565">
    <property type="component" value="Unassembled WGS sequence"/>
</dbReference>
<dbReference type="PANTHER" id="PTHR19422">
    <property type="entry name" value="GAG RETROVIRAL POLYPROTEIN"/>
    <property type="match status" value="1"/>
</dbReference>
<keyword evidence="1" id="KW-0645">Protease</keyword>
<feature type="non-terminal residue" evidence="4">
    <location>
        <position position="1"/>
    </location>
</feature>
<dbReference type="Pfam" id="PF00692">
    <property type="entry name" value="dUTPase"/>
    <property type="match status" value="1"/>
</dbReference>
<proteinExistence type="predicted"/>
<dbReference type="Gene3D" id="2.70.40.10">
    <property type="match status" value="1"/>
</dbReference>
<dbReference type="InterPro" id="IPR051592">
    <property type="entry name" value="HERV-K_Pro_peptidase_A2"/>
</dbReference>
<evidence type="ECO:0000313" key="5">
    <source>
        <dbReference type="Proteomes" id="UP000525565"/>
    </source>
</evidence>
<dbReference type="InterPro" id="IPR029054">
    <property type="entry name" value="dUTPase-like"/>
</dbReference>
<name>A0A7K7LEZ7_9AVES</name>
<reference evidence="4 5" key="1">
    <citation type="submission" date="2019-09" db="EMBL/GenBank/DDBJ databases">
        <title>Bird 10,000 Genomes (B10K) Project - Family phase.</title>
        <authorList>
            <person name="Zhang G."/>
        </authorList>
    </citation>
    <scope>NUCLEOTIDE SEQUENCE [LARGE SCALE GENOMIC DNA]</scope>
    <source>
        <strain evidence="4">OUT-0051</strain>
        <tissue evidence="4">Kidney</tissue>
    </source>
</reference>
<evidence type="ECO:0000256" key="1">
    <source>
        <dbReference type="ARBA" id="ARBA00022670"/>
    </source>
</evidence>
<dbReference type="SUPFAM" id="SSF51283">
    <property type="entry name" value="dUTPase-like"/>
    <property type="match status" value="1"/>
</dbReference>
<accession>A0A7K7LEZ7</accession>
<protein>
    <submittedName>
        <fullName evidence="4">POK9 protein</fullName>
    </submittedName>
</protein>
<dbReference type="AlphaFoldDB" id="A0A7K7LEZ7"/>
<organism evidence="4 5">
    <name type="scientific">Asarcornis scutulata</name>
    <dbReference type="NCBI Taxonomy" id="75869"/>
    <lineage>
        <taxon>Eukaryota</taxon>
        <taxon>Metazoa</taxon>
        <taxon>Chordata</taxon>
        <taxon>Craniata</taxon>
        <taxon>Vertebrata</taxon>
        <taxon>Euteleostomi</taxon>
        <taxon>Archelosauria</taxon>
        <taxon>Archosauria</taxon>
        <taxon>Dinosauria</taxon>
        <taxon>Saurischia</taxon>
        <taxon>Theropoda</taxon>
        <taxon>Coelurosauria</taxon>
        <taxon>Aves</taxon>
        <taxon>Neognathae</taxon>
        <taxon>Galloanserae</taxon>
        <taxon>Anseriformes</taxon>
        <taxon>Anatidae</taxon>
        <taxon>Anatinae</taxon>
        <taxon>Asarcornis</taxon>
    </lineage>
</organism>
<dbReference type="GO" id="GO:0004190">
    <property type="term" value="F:aspartic-type endopeptidase activity"/>
    <property type="evidence" value="ECO:0007669"/>
    <property type="project" value="UniProtKB-KW"/>
</dbReference>
<sequence>RGSLRVDLATAVSVTVPDKSVVVIPMGTQGPLSNTPLGRLLLGKSSVGFKGLIVIPGIIDIDHAGEIRVMAYTINPPLFTPQGTKIAQLIALQNYQPCAGAQVKQEGGFGSTGQVVCFTRSLTSRPMMNVVLSIGSQQIAVICMIDSGADVTICS</sequence>
<dbReference type="InterPro" id="IPR036157">
    <property type="entry name" value="dUTPase-like_sf"/>
</dbReference>
<keyword evidence="2" id="KW-0378">Hydrolase</keyword>
<feature type="non-terminal residue" evidence="4">
    <location>
        <position position="155"/>
    </location>
</feature>
<keyword evidence="5" id="KW-1185">Reference proteome</keyword>
<evidence type="ECO:0000259" key="3">
    <source>
        <dbReference type="Pfam" id="PF00692"/>
    </source>
</evidence>
<gene>
    <name evidence="4" type="primary">Ervk9_2</name>
    <name evidence="4" type="ORF">ASASCU_R09295</name>
</gene>
<dbReference type="GO" id="GO:0006508">
    <property type="term" value="P:proteolysis"/>
    <property type="evidence" value="ECO:0007669"/>
    <property type="project" value="UniProtKB-KW"/>
</dbReference>
<keyword evidence="2" id="KW-0064">Aspartyl protease</keyword>
<feature type="domain" description="dUTPase-like" evidence="3">
    <location>
        <begin position="7"/>
        <end position="113"/>
    </location>
</feature>
<evidence type="ECO:0000313" key="4">
    <source>
        <dbReference type="EMBL" id="NWZ29437.1"/>
    </source>
</evidence>